<comment type="caution">
    <text evidence="1">The sequence shown here is derived from an EMBL/GenBank/DDBJ whole genome shotgun (WGS) entry which is preliminary data.</text>
</comment>
<evidence type="ECO:0000313" key="1">
    <source>
        <dbReference type="EMBL" id="RYC28722.1"/>
    </source>
</evidence>
<reference evidence="1 2" key="1">
    <citation type="submission" date="2018-12" db="EMBL/GenBank/DDBJ databases">
        <authorList>
            <person name="Grouzdev D.S."/>
            <person name="Krutkina M.S."/>
        </authorList>
    </citation>
    <scope>NUCLEOTIDE SEQUENCE [LARGE SCALE GENOMIC DNA]</scope>
    <source>
        <strain evidence="1 2">RmlP026</strain>
    </source>
</reference>
<evidence type="ECO:0000313" key="2">
    <source>
        <dbReference type="Proteomes" id="UP000290759"/>
    </source>
</evidence>
<name>A0A4Q2TX91_9HYPH</name>
<gene>
    <name evidence="1" type="ORF">D3273_27820</name>
</gene>
<keyword evidence="2" id="KW-1185">Reference proteome</keyword>
<accession>A0A4Q2TX91</accession>
<reference evidence="1 2" key="2">
    <citation type="submission" date="2019-02" db="EMBL/GenBank/DDBJ databases">
        <title>'Lichenibacterium ramalinii' gen. nov. sp. nov., 'Lichenibacterium minor' gen. nov. sp. nov.</title>
        <authorList>
            <person name="Pankratov T."/>
        </authorList>
    </citation>
    <scope>NUCLEOTIDE SEQUENCE [LARGE SCALE GENOMIC DNA]</scope>
    <source>
        <strain evidence="1 2">RmlP026</strain>
    </source>
</reference>
<dbReference type="EMBL" id="QYBB01000156">
    <property type="protein sequence ID" value="RYC28722.1"/>
    <property type="molecule type" value="Genomic_DNA"/>
</dbReference>
<dbReference type="Proteomes" id="UP000290759">
    <property type="component" value="Unassembled WGS sequence"/>
</dbReference>
<protein>
    <submittedName>
        <fullName evidence="1">Uncharacterized protein</fullName>
    </submittedName>
</protein>
<dbReference type="OrthoDB" id="9989500at2"/>
<organism evidence="1 2">
    <name type="scientific">Lichenibacterium minor</name>
    <dbReference type="NCBI Taxonomy" id="2316528"/>
    <lineage>
        <taxon>Bacteria</taxon>
        <taxon>Pseudomonadati</taxon>
        <taxon>Pseudomonadota</taxon>
        <taxon>Alphaproteobacteria</taxon>
        <taxon>Hyphomicrobiales</taxon>
        <taxon>Lichenihabitantaceae</taxon>
        <taxon>Lichenibacterium</taxon>
    </lineage>
</organism>
<dbReference type="AlphaFoldDB" id="A0A4Q2TX91"/>
<sequence length="142" mass="15264">MGRVLKFQEDRKGDTRKIALIYNPASPTSYREAATLNTFLGSGQAIGSLTLSGVLIEQDKAGALEGYDAIFSAVETDSGRLRSAMRRHEVPCITREVDQVSQGACIVAIQTSPNTAIFFSSTNAAAAGVRFATAFIMMVREL</sequence>
<proteinExistence type="predicted"/>